<proteinExistence type="predicted"/>
<dbReference type="AlphaFoldDB" id="A0AAV7JJ60"/>
<accession>A0AAV7JJ60</accession>
<feature type="region of interest" description="Disordered" evidence="1">
    <location>
        <begin position="1"/>
        <end position="39"/>
    </location>
</feature>
<reference evidence="2 3" key="1">
    <citation type="journal article" date="2023" name="BMC Biol.">
        <title>The compact genome of the sponge Oopsacas minuta (Hexactinellida) is lacking key metazoan core genes.</title>
        <authorList>
            <person name="Santini S."/>
            <person name="Schenkelaars Q."/>
            <person name="Jourda C."/>
            <person name="Duchesne M."/>
            <person name="Belahbib H."/>
            <person name="Rocher C."/>
            <person name="Selva M."/>
            <person name="Riesgo A."/>
            <person name="Vervoort M."/>
            <person name="Leys S.P."/>
            <person name="Kodjabachian L."/>
            <person name="Le Bivic A."/>
            <person name="Borchiellini C."/>
            <person name="Claverie J.M."/>
            <person name="Renard E."/>
        </authorList>
    </citation>
    <scope>NUCLEOTIDE SEQUENCE [LARGE SCALE GENOMIC DNA]</scope>
    <source>
        <strain evidence="2">SPO-2</strain>
    </source>
</reference>
<evidence type="ECO:0000313" key="2">
    <source>
        <dbReference type="EMBL" id="KAI6648873.1"/>
    </source>
</evidence>
<gene>
    <name evidence="2" type="ORF">LOD99_6947</name>
</gene>
<name>A0AAV7JJ60_9METZ</name>
<comment type="caution">
    <text evidence="2">The sequence shown here is derived from an EMBL/GenBank/DDBJ whole genome shotgun (WGS) entry which is preliminary data.</text>
</comment>
<dbReference type="PANTHER" id="PTHR16230">
    <property type="entry name" value="CAPPUCCINO"/>
    <property type="match status" value="1"/>
</dbReference>
<evidence type="ECO:0008006" key="4">
    <source>
        <dbReference type="Google" id="ProtNLM"/>
    </source>
</evidence>
<dbReference type="Proteomes" id="UP001165289">
    <property type="component" value="Unassembled WGS sequence"/>
</dbReference>
<keyword evidence="3" id="KW-1185">Reference proteome</keyword>
<dbReference type="GO" id="GO:0031083">
    <property type="term" value="C:BLOC-1 complex"/>
    <property type="evidence" value="ECO:0007669"/>
    <property type="project" value="TreeGrafter"/>
</dbReference>
<dbReference type="PANTHER" id="PTHR16230:SF3">
    <property type="entry name" value="BIOGENESIS OF LYSOSOMAL ORGANELLES COMPLEX-1, SUBUNIT 4, CAPPUCCINO"/>
    <property type="match status" value="1"/>
</dbReference>
<evidence type="ECO:0000256" key="1">
    <source>
        <dbReference type="SAM" id="MobiDB-lite"/>
    </source>
</evidence>
<protein>
    <recommendedName>
        <fullName evidence="4">Biogenesis of lysosome-related organelles complex 1 subunit 4</fullName>
    </recommendedName>
</protein>
<dbReference type="EMBL" id="JAKMXF010000324">
    <property type="protein sequence ID" value="KAI6648873.1"/>
    <property type="molecule type" value="Genomic_DNA"/>
</dbReference>
<sequence length="200" mass="22773">MENKPPLTIETKSDIRPDFDLGSPITPSEPVSGADHPSTADVQAALPHIARQYTRYLRVNTSEETKALDGQLDTILGRLDEVKNQFEIIKGVRESHSESLTKLKENTHKLESLFNQIDQMEKFLQIVQDNMTEIESKVIQAEKELGNNLIVKALGGNPLNLIRRKPREETEDRPKWDPPRVTITDQFFDKNIEAINPHII</sequence>
<dbReference type="SUPFAM" id="SSF57997">
    <property type="entry name" value="Tropomyosin"/>
    <property type="match status" value="1"/>
</dbReference>
<dbReference type="InterPro" id="IPR024857">
    <property type="entry name" value="Cappuccino"/>
</dbReference>
<organism evidence="2 3">
    <name type="scientific">Oopsacas minuta</name>
    <dbReference type="NCBI Taxonomy" id="111878"/>
    <lineage>
        <taxon>Eukaryota</taxon>
        <taxon>Metazoa</taxon>
        <taxon>Porifera</taxon>
        <taxon>Hexactinellida</taxon>
        <taxon>Hexasterophora</taxon>
        <taxon>Lyssacinosida</taxon>
        <taxon>Leucopsacidae</taxon>
        <taxon>Oopsacas</taxon>
    </lineage>
</organism>
<evidence type="ECO:0000313" key="3">
    <source>
        <dbReference type="Proteomes" id="UP001165289"/>
    </source>
</evidence>